<protein>
    <recommendedName>
        <fullName evidence="5">malate dehydrogenase (quinone)</fullName>
        <ecNumber evidence="5">1.1.5.4</ecNumber>
    </recommendedName>
    <alternativeName>
        <fullName evidence="11">MQO</fullName>
    </alternativeName>
    <alternativeName>
        <fullName evidence="10">Malate dehydrogenase [quinone]</fullName>
    </alternativeName>
</protein>
<evidence type="ECO:0000256" key="7">
    <source>
        <dbReference type="ARBA" id="ARBA00022630"/>
    </source>
</evidence>
<dbReference type="GO" id="GO:0008924">
    <property type="term" value="F:L-malate dehydrogenase (quinone) activity"/>
    <property type="evidence" value="ECO:0007669"/>
    <property type="project" value="UniProtKB-EC"/>
</dbReference>
<evidence type="ECO:0000256" key="5">
    <source>
        <dbReference type="ARBA" id="ARBA00013026"/>
    </source>
</evidence>
<dbReference type="Proteomes" id="UP001248819">
    <property type="component" value="Unassembled WGS sequence"/>
</dbReference>
<keyword evidence="7" id="KW-0285">Flavoprotein</keyword>
<organism evidence="12 13">
    <name type="scientific">Autumnicola edwardsiae</name>
    <dbReference type="NCBI Taxonomy" id="3075594"/>
    <lineage>
        <taxon>Bacteria</taxon>
        <taxon>Pseudomonadati</taxon>
        <taxon>Bacteroidota</taxon>
        <taxon>Flavobacteriia</taxon>
        <taxon>Flavobacteriales</taxon>
        <taxon>Flavobacteriaceae</taxon>
        <taxon>Autumnicola</taxon>
    </lineage>
</organism>
<evidence type="ECO:0000313" key="12">
    <source>
        <dbReference type="EMBL" id="MDT0648922.1"/>
    </source>
</evidence>
<proteinExistence type="inferred from homology"/>
<dbReference type="RefSeq" id="WP_311483100.1">
    <property type="nucleotide sequence ID" value="NZ_JAVRHP010000005.1"/>
</dbReference>
<evidence type="ECO:0000256" key="9">
    <source>
        <dbReference type="ARBA" id="ARBA00023002"/>
    </source>
</evidence>
<keyword evidence="9 12" id="KW-0560">Oxidoreductase</keyword>
<evidence type="ECO:0000313" key="13">
    <source>
        <dbReference type="Proteomes" id="UP001248819"/>
    </source>
</evidence>
<evidence type="ECO:0000256" key="1">
    <source>
        <dbReference type="ARBA" id="ARBA00001139"/>
    </source>
</evidence>
<comment type="cofactor">
    <cofactor evidence="2">
        <name>FAD</name>
        <dbReference type="ChEBI" id="CHEBI:57692"/>
    </cofactor>
</comment>
<evidence type="ECO:0000256" key="3">
    <source>
        <dbReference type="ARBA" id="ARBA00005012"/>
    </source>
</evidence>
<comment type="catalytic activity">
    <reaction evidence="1">
        <text>(S)-malate + a quinone = a quinol + oxaloacetate</text>
        <dbReference type="Rhea" id="RHEA:46012"/>
        <dbReference type="ChEBI" id="CHEBI:15589"/>
        <dbReference type="ChEBI" id="CHEBI:16452"/>
        <dbReference type="ChEBI" id="CHEBI:24646"/>
        <dbReference type="ChEBI" id="CHEBI:132124"/>
        <dbReference type="EC" id="1.1.5.4"/>
    </reaction>
</comment>
<dbReference type="EMBL" id="JAVRHP010000005">
    <property type="protein sequence ID" value="MDT0648922.1"/>
    <property type="molecule type" value="Genomic_DNA"/>
</dbReference>
<feature type="non-terminal residue" evidence="12">
    <location>
        <position position="1"/>
    </location>
</feature>
<comment type="similarity">
    <text evidence="4">Belongs to the MQO family.</text>
</comment>
<evidence type="ECO:0000256" key="11">
    <source>
        <dbReference type="ARBA" id="ARBA00031550"/>
    </source>
</evidence>
<evidence type="ECO:0000256" key="4">
    <source>
        <dbReference type="ARBA" id="ARBA00006389"/>
    </source>
</evidence>
<evidence type="ECO:0000256" key="2">
    <source>
        <dbReference type="ARBA" id="ARBA00001974"/>
    </source>
</evidence>
<gene>
    <name evidence="12" type="ORF">RM529_02145</name>
</gene>
<keyword evidence="8" id="KW-0274">FAD</keyword>
<accession>A0ABU3CRE0</accession>
<evidence type="ECO:0000256" key="8">
    <source>
        <dbReference type="ARBA" id="ARBA00022827"/>
    </source>
</evidence>
<keyword evidence="6" id="KW-0816">Tricarboxylic acid cycle</keyword>
<dbReference type="EC" id="1.1.5.4" evidence="5"/>
<keyword evidence="13" id="KW-1185">Reference proteome</keyword>
<dbReference type="InterPro" id="IPR006231">
    <property type="entry name" value="MQO"/>
</dbReference>
<reference evidence="12 13" key="1">
    <citation type="submission" date="2023-09" db="EMBL/GenBank/DDBJ databases">
        <authorList>
            <person name="Rey-Velasco X."/>
        </authorList>
    </citation>
    <scope>NUCLEOTIDE SEQUENCE [LARGE SCALE GENOMIC DNA]</scope>
    <source>
        <strain evidence="12 13">F297</strain>
    </source>
</reference>
<comment type="caution">
    <text evidence="12">The sequence shown here is derived from an EMBL/GenBank/DDBJ whole genome shotgun (WGS) entry which is preliminary data.</text>
</comment>
<sequence length="89" mass="9863">ILEFGTDLVHSKDGTITALLGASPGASVAVPIMIDVLKVAFPEKLKTANWQEKLSEMVPFWNKEIEKNIEDFQKAQANSSKKLELDVLH</sequence>
<evidence type="ECO:0000256" key="10">
    <source>
        <dbReference type="ARBA" id="ARBA00030660"/>
    </source>
</evidence>
<comment type="pathway">
    <text evidence="3">Carbohydrate metabolism; tricarboxylic acid cycle; oxaloacetate from (S)-malate (quinone route): step 1/1.</text>
</comment>
<dbReference type="Pfam" id="PF06039">
    <property type="entry name" value="Mqo"/>
    <property type="match status" value="1"/>
</dbReference>
<evidence type="ECO:0000256" key="6">
    <source>
        <dbReference type="ARBA" id="ARBA00022532"/>
    </source>
</evidence>
<name>A0ABU3CRE0_9FLAO</name>